<dbReference type="GO" id="GO:0006508">
    <property type="term" value="P:proteolysis"/>
    <property type="evidence" value="ECO:0007669"/>
    <property type="project" value="UniProtKB-KW"/>
</dbReference>
<feature type="domain" description="NlpC/P60" evidence="6">
    <location>
        <begin position="34"/>
        <end position="156"/>
    </location>
</feature>
<evidence type="ECO:0000256" key="3">
    <source>
        <dbReference type="ARBA" id="ARBA00022729"/>
    </source>
</evidence>
<gene>
    <name evidence="7" type="ORF">CQA69_02750</name>
</gene>
<dbReference type="EMBL" id="NXLZ01000003">
    <property type="protein sequence ID" value="TKX31555.1"/>
    <property type="molecule type" value="Genomic_DNA"/>
</dbReference>
<evidence type="ECO:0000256" key="1">
    <source>
        <dbReference type="ARBA" id="ARBA00007074"/>
    </source>
</evidence>
<accession>A0A4U7BMV9</accession>
<comment type="similarity">
    <text evidence="1">Belongs to the peptidase C40 family.</text>
</comment>
<organism evidence="7 8">
    <name type="scientific">Campylobacter estrildidarum</name>
    <dbReference type="NCBI Taxonomy" id="2510189"/>
    <lineage>
        <taxon>Bacteria</taxon>
        <taxon>Pseudomonadati</taxon>
        <taxon>Campylobacterota</taxon>
        <taxon>Epsilonproteobacteria</taxon>
        <taxon>Campylobacterales</taxon>
        <taxon>Campylobacteraceae</taxon>
        <taxon>Campylobacter</taxon>
    </lineage>
</organism>
<dbReference type="Pfam" id="PF00877">
    <property type="entry name" value="NLPC_P60"/>
    <property type="match status" value="1"/>
</dbReference>
<evidence type="ECO:0000313" key="8">
    <source>
        <dbReference type="Proteomes" id="UP000308838"/>
    </source>
</evidence>
<dbReference type="Proteomes" id="UP000308838">
    <property type="component" value="Unassembled WGS sequence"/>
</dbReference>
<evidence type="ECO:0000256" key="5">
    <source>
        <dbReference type="ARBA" id="ARBA00022807"/>
    </source>
</evidence>
<dbReference type="Gene3D" id="3.90.1720.10">
    <property type="entry name" value="endopeptidase domain like (from Nostoc punctiforme)"/>
    <property type="match status" value="1"/>
</dbReference>
<dbReference type="SUPFAM" id="SSF54001">
    <property type="entry name" value="Cysteine proteinases"/>
    <property type="match status" value="1"/>
</dbReference>
<dbReference type="InterPro" id="IPR052062">
    <property type="entry name" value="Murein_DD/LD_carboxypeptidase"/>
</dbReference>
<evidence type="ECO:0000256" key="2">
    <source>
        <dbReference type="ARBA" id="ARBA00022670"/>
    </source>
</evidence>
<reference evidence="7 8" key="1">
    <citation type="submission" date="2018-05" db="EMBL/GenBank/DDBJ databases">
        <title>Novel Campyloabacter and Helicobacter Species and Strains.</title>
        <authorList>
            <person name="Mannion A.J."/>
            <person name="Shen Z."/>
            <person name="Fox J.G."/>
        </authorList>
    </citation>
    <scope>NUCLEOTIDE SEQUENCE [LARGE SCALE GENOMIC DNA]</scope>
    <source>
        <strain evidence="8">MIT17-664</strain>
    </source>
</reference>
<protein>
    <recommendedName>
        <fullName evidence="6">NlpC/P60 domain-containing protein</fullName>
    </recommendedName>
</protein>
<keyword evidence="2" id="KW-0645">Protease</keyword>
<dbReference type="PANTHER" id="PTHR47360">
    <property type="entry name" value="MUREIN DD-ENDOPEPTIDASE MEPS/MUREIN LD-CARBOXYPEPTIDASE"/>
    <property type="match status" value="1"/>
</dbReference>
<evidence type="ECO:0000259" key="6">
    <source>
        <dbReference type="PROSITE" id="PS51935"/>
    </source>
</evidence>
<evidence type="ECO:0000256" key="4">
    <source>
        <dbReference type="ARBA" id="ARBA00022801"/>
    </source>
</evidence>
<dbReference type="OrthoDB" id="9807055at2"/>
<proteinExistence type="inferred from homology"/>
<sequence>MIQIFFIFLTLFFITGCSFYPNFAFMGKTNYHSSNAESKLKSIAYEWRRTPYVLGGTTKRGADCSGFTQKALLELNTRIPRTTTTQLNSGIRVSKSNLKTGDLVFFKTGRGPNGMHVGIYTSRGKFIHLSSKGGVKEVSLSNSYWKSRYIGARRYIR</sequence>
<name>A0A4U7BMV9_9BACT</name>
<keyword evidence="3" id="KW-0732">Signal</keyword>
<keyword evidence="4" id="KW-0378">Hydrolase</keyword>
<dbReference type="AlphaFoldDB" id="A0A4U7BMV9"/>
<comment type="caution">
    <text evidence="7">The sequence shown here is derived from an EMBL/GenBank/DDBJ whole genome shotgun (WGS) entry which is preliminary data.</text>
</comment>
<evidence type="ECO:0000313" key="7">
    <source>
        <dbReference type="EMBL" id="TKX31555.1"/>
    </source>
</evidence>
<keyword evidence="5" id="KW-0788">Thiol protease</keyword>
<dbReference type="GO" id="GO:0008234">
    <property type="term" value="F:cysteine-type peptidase activity"/>
    <property type="evidence" value="ECO:0007669"/>
    <property type="project" value="UniProtKB-KW"/>
</dbReference>
<dbReference type="PROSITE" id="PS51935">
    <property type="entry name" value="NLPC_P60"/>
    <property type="match status" value="1"/>
</dbReference>
<dbReference type="InterPro" id="IPR038765">
    <property type="entry name" value="Papain-like_cys_pep_sf"/>
</dbReference>
<dbReference type="PANTHER" id="PTHR47360:SF1">
    <property type="entry name" value="ENDOPEPTIDASE NLPC-RELATED"/>
    <property type="match status" value="1"/>
</dbReference>
<keyword evidence="8" id="KW-1185">Reference proteome</keyword>
<dbReference type="RefSeq" id="WP_137620294.1">
    <property type="nucleotide sequence ID" value="NZ_NXLZ01000003.1"/>
</dbReference>
<dbReference type="InterPro" id="IPR000064">
    <property type="entry name" value="NLP_P60_dom"/>
</dbReference>